<dbReference type="CDD" id="cd03801">
    <property type="entry name" value="GT4_PimA-like"/>
    <property type="match status" value="1"/>
</dbReference>
<evidence type="ECO:0000259" key="3">
    <source>
        <dbReference type="Pfam" id="PF00534"/>
    </source>
</evidence>
<dbReference type="EMBL" id="BOOA01000020">
    <property type="protein sequence ID" value="GIH24585.1"/>
    <property type="molecule type" value="Genomic_DNA"/>
</dbReference>
<dbReference type="AlphaFoldDB" id="A0A919QC04"/>
<dbReference type="InterPro" id="IPR001296">
    <property type="entry name" value="Glyco_trans_1"/>
</dbReference>
<keyword evidence="2 5" id="KW-0808">Transferase</keyword>
<keyword evidence="6" id="KW-1185">Reference proteome</keyword>
<evidence type="ECO:0000256" key="1">
    <source>
        <dbReference type="ARBA" id="ARBA00022676"/>
    </source>
</evidence>
<dbReference type="SUPFAM" id="SSF53756">
    <property type="entry name" value="UDP-Glycosyltransferase/glycogen phosphorylase"/>
    <property type="match status" value="1"/>
</dbReference>
<dbReference type="InterPro" id="IPR028098">
    <property type="entry name" value="Glyco_trans_4-like_N"/>
</dbReference>
<organism evidence="5 6">
    <name type="scientific">Acrocarpospora phusangensis</name>
    <dbReference type="NCBI Taxonomy" id="1070424"/>
    <lineage>
        <taxon>Bacteria</taxon>
        <taxon>Bacillati</taxon>
        <taxon>Actinomycetota</taxon>
        <taxon>Actinomycetes</taxon>
        <taxon>Streptosporangiales</taxon>
        <taxon>Streptosporangiaceae</taxon>
        <taxon>Acrocarpospora</taxon>
    </lineage>
</organism>
<dbReference type="Proteomes" id="UP000640052">
    <property type="component" value="Unassembled WGS sequence"/>
</dbReference>
<dbReference type="InterPro" id="IPR050194">
    <property type="entry name" value="Glycosyltransferase_grp1"/>
</dbReference>
<dbReference type="Pfam" id="PF00534">
    <property type="entry name" value="Glycos_transf_1"/>
    <property type="match status" value="1"/>
</dbReference>
<evidence type="ECO:0000313" key="6">
    <source>
        <dbReference type="Proteomes" id="UP000640052"/>
    </source>
</evidence>
<feature type="domain" description="Glycosyl transferase family 1" evidence="3">
    <location>
        <begin position="222"/>
        <end position="388"/>
    </location>
</feature>
<keyword evidence="1" id="KW-0328">Glycosyltransferase</keyword>
<evidence type="ECO:0000256" key="2">
    <source>
        <dbReference type="ARBA" id="ARBA00022679"/>
    </source>
</evidence>
<sequence length="429" mass="47361">MMKIAHIVNQFPPNITAGLGRYVERIIPLMAGPLRLSVFTLNDGRLPVHEETGGVTVYRPLGRVLGGISRRRRLNRTRRVDFVLLVLNVVTSNWRYVLRLWSAGRDGRPDLVAVHDSTNFLAGLLCHYLLRLPVVLHLHTTEYGVDRPRGALSGLSPFPVIERWLARIAQRVVVCTPEVRDRLAAAGWDRQTIEVVCLGGTFERLPAEGGLDRDELRADAADLRARLGIAAADPVLLFVGRIERQKGVYELLEAMRTIVDAVPGTTLVIVGEGDEAGVRRIVADTGLAGRVRTSGGWVERPALLRYYEMADICVFPSLFEPFGLVATEAMAMARPTILGHGFSRIFLGDPARPAVRFIRGSDSDDIARTVIELMADPAARGALAERGERFVRDRLSWARAADETLAVYRAVLAAQRSAPGECGHRRNPH</sequence>
<evidence type="ECO:0000313" key="5">
    <source>
        <dbReference type="EMBL" id="GIH24585.1"/>
    </source>
</evidence>
<comment type="caution">
    <text evidence="5">The sequence shown here is derived from an EMBL/GenBank/DDBJ whole genome shotgun (WGS) entry which is preliminary data.</text>
</comment>
<dbReference type="GO" id="GO:0016758">
    <property type="term" value="F:hexosyltransferase activity"/>
    <property type="evidence" value="ECO:0007669"/>
    <property type="project" value="TreeGrafter"/>
</dbReference>
<protein>
    <submittedName>
        <fullName evidence="5">Glycosyl transferase family 1</fullName>
    </submittedName>
</protein>
<dbReference type="GO" id="GO:1901137">
    <property type="term" value="P:carbohydrate derivative biosynthetic process"/>
    <property type="evidence" value="ECO:0007669"/>
    <property type="project" value="UniProtKB-ARBA"/>
</dbReference>
<feature type="domain" description="Glycosyltransferase subfamily 4-like N-terminal" evidence="4">
    <location>
        <begin position="18"/>
        <end position="199"/>
    </location>
</feature>
<dbReference type="PANTHER" id="PTHR45947:SF3">
    <property type="entry name" value="SULFOQUINOVOSYL TRANSFERASE SQD2"/>
    <property type="match status" value="1"/>
</dbReference>
<accession>A0A919QC04</accession>
<dbReference type="Pfam" id="PF13579">
    <property type="entry name" value="Glyco_trans_4_4"/>
    <property type="match status" value="1"/>
</dbReference>
<dbReference type="PANTHER" id="PTHR45947">
    <property type="entry name" value="SULFOQUINOVOSYL TRANSFERASE SQD2"/>
    <property type="match status" value="1"/>
</dbReference>
<evidence type="ECO:0000259" key="4">
    <source>
        <dbReference type="Pfam" id="PF13579"/>
    </source>
</evidence>
<name>A0A919QC04_9ACTN</name>
<reference evidence="5" key="1">
    <citation type="submission" date="2021-01" db="EMBL/GenBank/DDBJ databases">
        <title>Whole genome shotgun sequence of Acrocarpospora phusangensis NBRC 108782.</title>
        <authorList>
            <person name="Komaki H."/>
            <person name="Tamura T."/>
        </authorList>
    </citation>
    <scope>NUCLEOTIDE SEQUENCE</scope>
    <source>
        <strain evidence="5">NBRC 108782</strain>
    </source>
</reference>
<dbReference type="Gene3D" id="3.40.50.2000">
    <property type="entry name" value="Glycogen Phosphorylase B"/>
    <property type="match status" value="2"/>
</dbReference>
<proteinExistence type="predicted"/>
<gene>
    <name evidence="5" type="ORF">Aph01nite_28950</name>
</gene>